<dbReference type="EMBL" id="PGOL01000396">
    <property type="protein sequence ID" value="PKI71163.1"/>
    <property type="molecule type" value="Genomic_DNA"/>
</dbReference>
<dbReference type="Proteomes" id="UP000233551">
    <property type="component" value="Unassembled WGS sequence"/>
</dbReference>
<evidence type="ECO:0000313" key="2">
    <source>
        <dbReference type="Proteomes" id="UP000233551"/>
    </source>
</evidence>
<comment type="caution">
    <text evidence="1">The sequence shown here is derived from an EMBL/GenBank/DDBJ whole genome shotgun (WGS) entry which is preliminary data.</text>
</comment>
<dbReference type="AlphaFoldDB" id="A0A2I0KS90"/>
<protein>
    <submittedName>
        <fullName evidence="1">Uncharacterized protein</fullName>
    </submittedName>
</protein>
<feature type="non-terminal residue" evidence="1">
    <location>
        <position position="212"/>
    </location>
</feature>
<reference evidence="1 2" key="1">
    <citation type="submission" date="2017-11" db="EMBL/GenBank/DDBJ databases">
        <title>De-novo sequencing of pomegranate (Punica granatum L.) genome.</title>
        <authorList>
            <person name="Akparov Z."/>
            <person name="Amiraslanov A."/>
            <person name="Hajiyeva S."/>
            <person name="Abbasov M."/>
            <person name="Kaur K."/>
            <person name="Hamwieh A."/>
            <person name="Solovyev V."/>
            <person name="Salamov A."/>
            <person name="Braich B."/>
            <person name="Kosarev P."/>
            <person name="Mahmoud A."/>
            <person name="Hajiyev E."/>
            <person name="Babayeva S."/>
            <person name="Izzatullayeva V."/>
            <person name="Mammadov A."/>
            <person name="Mammadov A."/>
            <person name="Sharifova S."/>
            <person name="Ojaghi J."/>
            <person name="Eynullazada K."/>
            <person name="Bayramov B."/>
            <person name="Abdulazimova A."/>
            <person name="Shahmuradov I."/>
        </authorList>
    </citation>
    <scope>NUCLEOTIDE SEQUENCE [LARGE SCALE GENOMIC DNA]</scope>
    <source>
        <strain evidence="2">cv. AG2017</strain>
        <tissue evidence="1">Leaf</tissue>
    </source>
</reference>
<keyword evidence="2" id="KW-1185">Reference proteome</keyword>
<name>A0A2I0KS90_PUNGR</name>
<evidence type="ECO:0000313" key="1">
    <source>
        <dbReference type="EMBL" id="PKI71163.1"/>
    </source>
</evidence>
<proteinExistence type="predicted"/>
<accession>A0A2I0KS90</accession>
<gene>
    <name evidence="1" type="ORF">CRG98_008461</name>
</gene>
<dbReference type="STRING" id="22663.A0A2I0KS90"/>
<sequence>MDVGYTRNLLEPTRQNKVWITTIENGIESRKTIHNPKIPNLSFYPSLSSNDGPDYEAFVAPPPLLCSSPLDLCSSAPRLHPFVAPRLVAANRDSRPAQASPATSCSCHELQCTNVSCSAGHNLFTRCVSACQGEKLLLYFLKLMAKSLSSLLLRGVAGFPAARSSRIVCGTLNQSGARYFATVPNDPDTHDDFKPTNKLENSSISLADIVQQ</sequence>
<organism evidence="1 2">
    <name type="scientific">Punica granatum</name>
    <name type="common">Pomegranate</name>
    <dbReference type="NCBI Taxonomy" id="22663"/>
    <lineage>
        <taxon>Eukaryota</taxon>
        <taxon>Viridiplantae</taxon>
        <taxon>Streptophyta</taxon>
        <taxon>Embryophyta</taxon>
        <taxon>Tracheophyta</taxon>
        <taxon>Spermatophyta</taxon>
        <taxon>Magnoliopsida</taxon>
        <taxon>eudicotyledons</taxon>
        <taxon>Gunneridae</taxon>
        <taxon>Pentapetalae</taxon>
        <taxon>rosids</taxon>
        <taxon>malvids</taxon>
        <taxon>Myrtales</taxon>
        <taxon>Lythraceae</taxon>
        <taxon>Punica</taxon>
    </lineage>
</organism>